<feature type="domain" description="UvrD-like helicase C-terminal" evidence="17">
    <location>
        <begin position="373"/>
        <end position="692"/>
    </location>
</feature>
<dbReference type="GO" id="GO:0005829">
    <property type="term" value="C:cytosol"/>
    <property type="evidence" value="ECO:0007669"/>
    <property type="project" value="TreeGrafter"/>
</dbReference>
<dbReference type="CDD" id="cd17932">
    <property type="entry name" value="DEXQc_UvrD"/>
    <property type="match status" value="1"/>
</dbReference>
<evidence type="ECO:0000259" key="17">
    <source>
        <dbReference type="PROSITE" id="PS51217"/>
    </source>
</evidence>
<dbReference type="InterPro" id="IPR038726">
    <property type="entry name" value="PDDEXK_AddAB-type"/>
</dbReference>
<feature type="domain" description="UvrD-like helicase ATP-binding" evidence="16">
    <location>
        <begin position="25"/>
        <end position="372"/>
    </location>
</feature>
<evidence type="ECO:0000259" key="16">
    <source>
        <dbReference type="PROSITE" id="PS51198"/>
    </source>
</evidence>
<dbReference type="Pfam" id="PF13361">
    <property type="entry name" value="UvrD_C"/>
    <property type="match status" value="2"/>
</dbReference>
<keyword evidence="2" id="KW-0540">Nuclease</keyword>
<dbReference type="EMBL" id="BMGC01000015">
    <property type="protein sequence ID" value="GGB34816.1"/>
    <property type="molecule type" value="Genomic_DNA"/>
</dbReference>
<reference evidence="18" key="2">
    <citation type="submission" date="2020-09" db="EMBL/GenBank/DDBJ databases">
        <authorList>
            <person name="Sun Q."/>
            <person name="Zhou Y."/>
        </authorList>
    </citation>
    <scope>NUCLEOTIDE SEQUENCE</scope>
    <source>
        <strain evidence="18">CGMCC 1.12827</strain>
    </source>
</reference>
<dbReference type="PANTHER" id="PTHR11070:SF55">
    <property type="entry name" value="DNA 3'-5' HELICASE"/>
    <property type="match status" value="1"/>
</dbReference>
<evidence type="ECO:0000256" key="8">
    <source>
        <dbReference type="ARBA" id="ARBA00022840"/>
    </source>
</evidence>
<organism evidence="18 19">
    <name type="scientific">Gordonia jinhuaensis</name>
    <dbReference type="NCBI Taxonomy" id="1517702"/>
    <lineage>
        <taxon>Bacteria</taxon>
        <taxon>Bacillati</taxon>
        <taxon>Actinomycetota</taxon>
        <taxon>Actinomycetes</taxon>
        <taxon>Mycobacteriales</taxon>
        <taxon>Gordoniaceae</taxon>
        <taxon>Gordonia</taxon>
    </lineage>
</organism>
<dbReference type="Gene3D" id="1.10.10.160">
    <property type="match status" value="1"/>
</dbReference>
<name>A0A916T922_9ACTN</name>
<comment type="catalytic activity">
    <reaction evidence="14">
        <text>ATP + H2O = ADP + phosphate + H(+)</text>
        <dbReference type="Rhea" id="RHEA:13065"/>
        <dbReference type="ChEBI" id="CHEBI:15377"/>
        <dbReference type="ChEBI" id="CHEBI:15378"/>
        <dbReference type="ChEBI" id="CHEBI:30616"/>
        <dbReference type="ChEBI" id="CHEBI:43474"/>
        <dbReference type="ChEBI" id="CHEBI:456216"/>
        <dbReference type="EC" id="5.6.2.4"/>
    </reaction>
</comment>
<comment type="similarity">
    <text evidence="1">Belongs to the helicase family. UvrD subfamily.</text>
</comment>
<dbReference type="InterPro" id="IPR014017">
    <property type="entry name" value="DNA_helicase_UvrD-like_C"/>
</dbReference>
<dbReference type="GO" id="GO:0043138">
    <property type="term" value="F:3'-5' DNA helicase activity"/>
    <property type="evidence" value="ECO:0007669"/>
    <property type="project" value="UniProtKB-EC"/>
</dbReference>
<dbReference type="InterPro" id="IPR013986">
    <property type="entry name" value="DExx_box_DNA_helicase_dom_sf"/>
</dbReference>
<accession>A0A916T922</accession>
<dbReference type="SUPFAM" id="SSF52980">
    <property type="entry name" value="Restriction endonuclease-like"/>
    <property type="match status" value="1"/>
</dbReference>
<evidence type="ECO:0000256" key="4">
    <source>
        <dbReference type="ARBA" id="ARBA00022763"/>
    </source>
</evidence>
<keyword evidence="4" id="KW-0227">DNA damage</keyword>
<dbReference type="SUPFAM" id="SSF52540">
    <property type="entry name" value="P-loop containing nucleoside triphosphate hydrolases"/>
    <property type="match status" value="1"/>
</dbReference>
<evidence type="ECO:0000256" key="5">
    <source>
        <dbReference type="ARBA" id="ARBA00022801"/>
    </source>
</evidence>
<evidence type="ECO:0000313" key="19">
    <source>
        <dbReference type="Proteomes" id="UP000621454"/>
    </source>
</evidence>
<dbReference type="PANTHER" id="PTHR11070">
    <property type="entry name" value="UVRD / RECB / PCRA DNA HELICASE FAMILY MEMBER"/>
    <property type="match status" value="1"/>
</dbReference>
<dbReference type="InterPro" id="IPR027417">
    <property type="entry name" value="P-loop_NTPase"/>
</dbReference>
<evidence type="ECO:0000256" key="3">
    <source>
        <dbReference type="ARBA" id="ARBA00022741"/>
    </source>
</evidence>
<keyword evidence="7" id="KW-0269">Exonuclease</keyword>
<dbReference type="GO" id="GO:0005524">
    <property type="term" value="F:ATP binding"/>
    <property type="evidence" value="ECO:0007669"/>
    <property type="project" value="UniProtKB-UniRule"/>
</dbReference>
<dbReference type="GO" id="GO:0004527">
    <property type="term" value="F:exonuclease activity"/>
    <property type="evidence" value="ECO:0007669"/>
    <property type="project" value="UniProtKB-KW"/>
</dbReference>
<evidence type="ECO:0000256" key="6">
    <source>
        <dbReference type="ARBA" id="ARBA00022806"/>
    </source>
</evidence>
<dbReference type="GO" id="GO:0003677">
    <property type="term" value="F:DNA binding"/>
    <property type="evidence" value="ECO:0007669"/>
    <property type="project" value="UniProtKB-KW"/>
</dbReference>
<keyword evidence="9" id="KW-0238">DNA-binding</keyword>
<keyword evidence="10" id="KW-0234">DNA repair</keyword>
<keyword evidence="6 15" id="KW-0347">Helicase</keyword>
<evidence type="ECO:0000256" key="11">
    <source>
        <dbReference type="ARBA" id="ARBA00023235"/>
    </source>
</evidence>
<dbReference type="PROSITE" id="PS51217">
    <property type="entry name" value="UVRD_HELICASE_CTER"/>
    <property type="match status" value="1"/>
</dbReference>
<proteinExistence type="inferred from homology"/>
<evidence type="ECO:0000256" key="7">
    <source>
        <dbReference type="ARBA" id="ARBA00022839"/>
    </source>
</evidence>
<evidence type="ECO:0000256" key="12">
    <source>
        <dbReference type="ARBA" id="ARBA00034617"/>
    </source>
</evidence>
<feature type="binding site" evidence="15">
    <location>
        <begin position="46"/>
        <end position="53"/>
    </location>
    <ligand>
        <name>ATP</name>
        <dbReference type="ChEBI" id="CHEBI:30616"/>
    </ligand>
</feature>
<dbReference type="Proteomes" id="UP000621454">
    <property type="component" value="Unassembled WGS sequence"/>
</dbReference>
<protein>
    <recommendedName>
        <fullName evidence="13">DNA 3'-5' helicase</fullName>
        <ecNumber evidence="13">5.6.2.4</ecNumber>
    </recommendedName>
</protein>
<evidence type="ECO:0000256" key="1">
    <source>
        <dbReference type="ARBA" id="ARBA00009922"/>
    </source>
</evidence>
<dbReference type="GO" id="GO:0033202">
    <property type="term" value="C:DNA helicase complex"/>
    <property type="evidence" value="ECO:0007669"/>
    <property type="project" value="TreeGrafter"/>
</dbReference>
<reference evidence="18" key="1">
    <citation type="journal article" date="2014" name="Int. J. Syst. Evol. Microbiol.">
        <title>Complete genome sequence of Corynebacterium casei LMG S-19264T (=DSM 44701T), isolated from a smear-ripened cheese.</title>
        <authorList>
            <consortium name="US DOE Joint Genome Institute (JGI-PGF)"/>
            <person name="Walter F."/>
            <person name="Albersmeier A."/>
            <person name="Kalinowski J."/>
            <person name="Ruckert C."/>
        </authorList>
    </citation>
    <scope>NUCLEOTIDE SEQUENCE</scope>
    <source>
        <strain evidence="18">CGMCC 1.12827</strain>
    </source>
</reference>
<comment type="catalytic activity">
    <reaction evidence="12">
        <text>Couples ATP hydrolysis with the unwinding of duplex DNA by translocating in the 3'-5' direction.</text>
        <dbReference type="EC" id="5.6.2.4"/>
    </reaction>
</comment>
<dbReference type="Gene3D" id="3.90.320.10">
    <property type="match status" value="1"/>
</dbReference>
<dbReference type="InterPro" id="IPR014016">
    <property type="entry name" value="UvrD-like_ATP-bd"/>
</dbReference>
<dbReference type="Gene3D" id="3.40.50.300">
    <property type="entry name" value="P-loop containing nucleotide triphosphate hydrolases"/>
    <property type="match status" value="3"/>
</dbReference>
<comment type="caution">
    <text evidence="18">The sequence shown here is derived from an EMBL/GenBank/DDBJ whole genome shotgun (WGS) entry which is preliminary data.</text>
</comment>
<dbReference type="PROSITE" id="PS51198">
    <property type="entry name" value="UVRD_HELICASE_ATP_BIND"/>
    <property type="match status" value="1"/>
</dbReference>
<evidence type="ECO:0000256" key="10">
    <source>
        <dbReference type="ARBA" id="ARBA00023204"/>
    </source>
</evidence>
<dbReference type="InterPro" id="IPR011335">
    <property type="entry name" value="Restrct_endonuc-II-like"/>
</dbReference>
<sequence length="1126" mass="122342">MTETIGQSPVATIGALDLARALRRPPPTPEQVAVIEAPLEPLLVVAGAGAGKTETMASRVVWLVANRLVTADEVLGLTFTRKAASELAQRVRTRLAMLAGTRELSRWDVDGSLRDQLRSAEPEISTYHAYAGRLVADHGLLLPVEPSSTMLSETELWQLAYSVVAAWPEDIATSRGPAGVTRAVLNLYGEAAEHLVDLDELQGSGDELYDLIDALPKGKGQRDAPSAKLRGHQDVIAERRALLPLVVRLAEVLRENNMLDFASQMSLAARLVRDHPEVVATERADTRAVLLDEYQDTGHSQRILLSHLFGTPGASPSAGPGIAVTAVGDPIQSIYGWRGASAANLPRFAGDFRRSDRRPAHRLELLTSWRNSSGTLDLANAVSADLRARGVPVSTLQPRPGAPAGTVDLMLAETVVAEREWVADRISERWTLAEDNGEKPPATAVLVRRNEDSAPLAAEIEKRGIPVEVVGIGGLLGVPEVADVVAMLALIADPLAGSAAMRLLTGAKFELGAADLSALWRRARELAADKFMATTGAVTAPEELDAALDAALPGELADVAGLGDALADPGPPDRYSPAGYRRIRRLGEMIDMLRRRVGAPLPDLVGEVEHELGLDVEVSVRARRMRGNISGREHLDAFADYVADYADRGSGGLAGLLAYLDAADEIERGLEQGRIDIADDRVQILTVHAAKGLEWDVVAIPHLTAGVFPSDRSDTTWLGSAAELPAQLRGDLAEEVGGEGFPPLEIDSVADRKELEVAIEDHKQALRDRRLDEDRRLLYVALTRARDALIISGSHWMPGRKKPSGPSAFLTELHQIVSGGPDVGPPPGMRVHGWPDPIADGADNPLDDVDESRVWPVDHLGTYREAYERAAQQVRAARDSAAASTLFDPGVLAADGADPEIDAWRRELEALLNERRQIATVAAVELPKHLSVSQLVDLDRDEEAFARRIRRPVPLRPNPMARRGTAFHAWVERRFGATRLLDLDELPGAADAEDGSDADLELLQRRFLESRWADRTPQEIEVPFETTIGGIKIRGRMDAVFAEPDGRWTVVDWKTGAEPTPDQRESAAIQLAAYRIAWARLRGIDVDKVRAAFHYVRSGRTLEPRDLPGETELAELLSVNERRVQR</sequence>
<evidence type="ECO:0000256" key="14">
    <source>
        <dbReference type="ARBA" id="ARBA00048988"/>
    </source>
</evidence>
<dbReference type="InterPro" id="IPR000212">
    <property type="entry name" value="DNA_helicase_UvrD/REP"/>
</dbReference>
<dbReference type="AlphaFoldDB" id="A0A916T922"/>
<evidence type="ECO:0000256" key="2">
    <source>
        <dbReference type="ARBA" id="ARBA00022722"/>
    </source>
</evidence>
<dbReference type="Gene3D" id="1.10.486.10">
    <property type="entry name" value="PCRA, domain 4"/>
    <property type="match status" value="1"/>
</dbReference>
<evidence type="ECO:0000256" key="9">
    <source>
        <dbReference type="ARBA" id="ARBA00023125"/>
    </source>
</evidence>
<keyword evidence="3 15" id="KW-0547">Nucleotide-binding</keyword>
<dbReference type="InterPro" id="IPR011604">
    <property type="entry name" value="PDDEXK-like_dom_sf"/>
</dbReference>
<dbReference type="RefSeq" id="WP_188586784.1">
    <property type="nucleotide sequence ID" value="NZ_BMGC01000015.1"/>
</dbReference>
<gene>
    <name evidence="18" type="ORF">GCM10011489_23630</name>
</gene>
<evidence type="ECO:0000256" key="13">
    <source>
        <dbReference type="ARBA" id="ARBA00034808"/>
    </source>
</evidence>
<keyword evidence="8 15" id="KW-0067">ATP-binding</keyword>
<keyword evidence="19" id="KW-1185">Reference proteome</keyword>
<evidence type="ECO:0000313" key="18">
    <source>
        <dbReference type="EMBL" id="GGB34816.1"/>
    </source>
</evidence>
<evidence type="ECO:0000256" key="15">
    <source>
        <dbReference type="PROSITE-ProRule" id="PRU00560"/>
    </source>
</evidence>
<dbReference type="Pfam" id="PF00580">
    <property type="entry name" value="UvrD-helicase"/>
    <property type="match status" value="1"/>
</dbReference>
<dbReference type="EC" id="5.6.2.4" evidence="13"/>
<keyword evidence="5 15" id="KW-0378">Hydrolase</keyword>
<dbReference type="Pfam" id="PF12705">
    <property type="entry name" value="PDDEXK_1"/>
    <property type="match status" value="1"/>
</dbReference>
<keyword evidence="11" id="KW-0413">Isomerase</keyword>
<dbReference type="GO" id="GO:0000725">
    <property type="term" value="P:recombinational repair"/>
    <property type="evidence" value="ECO:0007669"/>
    <property type="project" value="TreeGrafter"/>
</dbReference>